<accession>A0A562SCT8</accession>
<dbReference type="EMBL" id="VLLE01000006">
    <property type="protein sequence ID" value="TWI79003.1"/>
    <property type="molecule type" value="Genomic_DNA"/>
</dbReference>
<gene>
    <name evidence="1" type="ORF">IQ13_3394</name>
</gene>
<evidence type="ECO:0000313" key="1">
    <source>
        <dbReference type="EMBL" id="TWI79003.1"/>
    </source>
</evidence>
<reference evidence="1 2" key="1">
    <citation type="journal article" date="2015" name="Stand. Genomic Sci.">
        <title>Genomic Encyclopedia of Bacterial and Archaeal Type Strains, Phase III: the genomes of soil and plant-associated and newly described type strains.</title>
        <authorList>
            <person name="Whitman W.B."/>
            <person name="Woyke T."/>
            <person name="Klenk H.P."/>
            <person name="Zhou Y."/>
            <person name="Lilburn T.G."/>
            <person name="Beck B.J."/>
            <person name="De Vos P."/>
            <person name="Vandamme P."/>
            <person name="Eisen J.A."/>
            <person name="Garrity G."/>
            <person name="Hugenholtz P."/>
            <person name="Kyrpides N.C."/>
        </authorList>
    </citation>
    <scope>NUCLEOTIDE SEQUENCE [LARGE SCALE GENOMIC DNA]</scope>
    <source>
        <strain evidence="1 2">CGMCC 1.7271</strain>
    </source>
</reference>
<sequence length="120" mass="13328">MKKAVTFILLFCHMNFSMFLPQIAEKDSFTLNGQQQDDINSLIEYIDQVVLENNDSTPEDEDDDGGQHFILIKTVDLFSNNAFADLAQTSISISTTAYPSYKGGDITLSAFDILSPPPEV</sequence>
<dbReference type="Proteomes" id="UP000316167">
    <property type="component" value="Unassembled WGS sequence"/>
</dbReference>
<name>A0A562SCT8_9BACT</name>
<keyword evidence="2" id="KW-1185">Reference proteome</keyword>
<proteinExistence type="predicted"/>
<evidence type="ECO:0000313" key="2">
    <source>
        <dbReference type="Proteomes" id="UP000316167"/>
    </source>
</evidence>
<dbReference type="AlphaFoldDB" id="A0A562SCT8"/>
<comment type="caution">
    <text evidence="1">The sequence shown here is derived from an EMBL/GenBank/DDBJ whole genome shotgun (WGS) entry which is preliminary data.</text>
</comment>
<protein>
    <submittedName>
        <fullName evidence="1">Uncharacterized protein</fullName>
    </submittedName>
</protein>
<organism evidence="1 2">
    <name type="scientific">Lacibacter cauensis</name>
    <dbReference type="NCBI Taxonomy" id="510947"/>
    <lineage>
        <taxon>Bacteria</taxon>
        <taxon>Pseudomonadati</taxon>
        <taxon>Bacteroidota</taxon>
        <taxon>Chitinophagia</taxon>
        <taxon>Chitinophagales</taxon>
        <taxon>Chitinophagaceae</taxon>
        <taxon>Lacibacter</taxon>
    </lineage>
</organism>